<dbReference type="InterPro" id="IPR036291">
    <property type="entry name" value="NAD(P)-bd_dom_sf"/>
</dbReference>
<dbReference type="PROSITE" id="PS51176">
    <property type="entry name" value="PDH_ADH"/>
    <property type="match status" value="1"/>
</dbReference>
<dbReference type="GO" id="GO:0070403">
    <property type="term" value="F:NAD+ binding"/>
    <property type="evidence" value="ECO:0007669"/>
    <property type="project" value="InterPro"/>
</dbReference>
<dbReference type="InterPro" id="IPR046826">
    <property type="entry name" value="PDH_N"/>
</dbReference>
<sequence length="351" mass="36034">MNHLGSELGSVCIIGNGLIGGSLLRDLAARGVRVFGSTHSEAAAARAVAEGFEVSSSLIDVLSRAESELALIVVAVPFDAVASVLDAIAEHSPSCGVTDVVSVKAPVLELVAQRGMRERYVGGHPMAGTAESGWAATQTGLFQGAAWVVAYDYARECAGAGPSAGQGAGGRVPDSWVRVFGQVCRMVALVGAEAVPVTARKHDETVARISHLPHVIAEALAVTGDRGGPMAQSLAAGSFAGATRVAGTRPALVGNMCETNATPLVEVLDEYIALLNDARATLAGNPPSMQALAEAGHTAHERMSARSGARRESVSPVAVSSRPVMRVHPGAPGWVAQLEQIEALGGRVEVF</sequence>
<dbReference type="EMBL" id="CP019688">
    <property type="protein sequence ID" value="AQQ14111.1"/>
    <property type="molecule type" value="Genomic_DNA"/>
</dbReference>
<dbReference type="AlphaFoldDB" id="A0A1Q2HTE4"/>
<dbReference type="RefSeq" id="WP_095659008.1">
    <property type="nucleotide sequence ID" value="NZ_CP019688.1"/>
</dbReference>
<dbReference type="SUPFAM" id="SSF48179">
    <property type="entry name" value="6-phosphogluconate dehydrogenase C-terminal domain-like"/>
    <property type="match status" value="1"/>
</dbReference>
<evidence type="ECO:0000313" key="4">
    <source>
        <dbReference type="EMBL" id="AQQ14111.1"/>
    </source>
</evidence>
<proteinExistence type="inferred from homology"/>
<dbReference type="GO" id="GO:0006571">
    <property type="term" value="P:tyrosine biosynthetic process"/>
    <property type="evidence" value="ECO:0007669"/>
    <property type="project" value="InterPro"/>
</dbReference>
<dbReference type="Gene3D" id="3.40.50.720">
    <property type="entry name" value="NAD(P)-binding Rossmann-like Domain"/>
    <property type="match status" value="1"/>
</dbReference>
<dbReference type="Pfam" id="PF20463">
    <property type="entry name" value="PDH_C"/>
    <property type="match status" value="1"/>
</dbReference>
<feature type="domain" description="Prephenate/arogenate dehydrogenase" evidence="3">
    <location>
        <begin position="9"/>
        <end position="314"/>
    </location>
</feature>
<gene>
    <name evidence="4" type="ORF">CGLAU_00560</name>
</gene>
<dbReference type="NCBIfam" id="NF005108">
    <property type="entry name" value="PRK06545.1-6"/>
    <property type="match status" value="1"/>
</dbReference>
<evidence type="ECO:0000256" key="2">
    <source>
        <dbReference type="ARBA" id="ARBA00023002"/>
    </source>
</evidence>
<dbReference type="Pfam" id="PF02153">
    <property type="entry name" value="PDH_N"/>
    <property type="match status" value="1"/>
</dbReference>
<dbReference type="KEGG" id="cgv:CGLAU_00560"/>
<dbReference type="InterPro" id="IPR050812">
    <property type="entry name" value="Preph/Arog_dehydrog"/>
</dbReference>
<dbReference type="InterPro" id="IPR003099">
    <property type="entry name" value="Prephen_DH"/>
</dbReference>
<dbReference type="Proteomes" id="UP000217209">
    <property type="component" value="Chromosome"/>
</dbReference>
<dbReference type="Gene3D" id="1.10.3660.10">
    <property type="entry name" value="6-phosphogluconate dehydrogenase C-terminal like domain"/>
    <property type="match status" value="1"/>
</dbReference>
<keyword evidence="5" id="KW-1185">Reference proteome</keyword>
<evidence type="ECO:0000259" key="3">
    <source>
        <dbReference type="PROSITE" id="PS51176"/>
    </source>
</evidence>
<dbReference type="SUPFAM" id="SSF51735">
    <property type="entry name" value="NAD(P)-binding Rossmann-fold domains"/>
    <property type="match status" value="1"/>
</dbReference>
<dbReference type="PANTHER" id="PTHR21363:SF0">
    <property type="entry name" value="PREPHENATE DEHYDROGENASE [NADP(+)]"/>
    <property type="match status" value="1"/>
</dbReference>
<organism evidence="4 5">
    <name type="scientific">Corynebacterium glaucum</name>
    <dbReference type="NCBI Taxonomy" id="187491"/>
    <lineage>
        <taxon>Bacteria</taxon>
        <taxon>Bacillati</taxon>
        <taxon>Actinomycetota</taxon>
        <taxon>Actinomycetes</taxon>
        <taxon>Mycobacteriales</taxon>
        <taxon>Corynebacteriaceae</taxon>
        <taxon>Corynebacterium</taxon>
    </lineage>
</organism>
<name>A0A1Q2HTE4_9CORY</name>
<dbReference type="InterPro" id="IPR046825">
    <property type="entry name" value="PDH_C"/>
</dbReference>
<accession>A0A1Q2HTE4</accession>
<evidence type="ECO:0000313" key="5">
    <source>
        <dbReference type="Proteomes" id="UP000217209"/>
    </source>
</evidence>
<keyword evidence="2" id="KW-0560">Oxidoreductase</keyword>
<dbReference type="GO" id="GO:0008977">
    <property type="term" value="F:prephenate dehydrogenase (NAD+) activity"/>
    <property type="evidence" value="ECO:0007669"/>
    <property type="project" value="InterPro"/>
</dbReference>
<dbReference type="GO" id="GO:0004665">
    <property type="term" value="F:prephenate dehydrogenase (NADP+) activity"/>
    <property type="evidence" value="ECO:0007669"/>
    <property type="project" value="InterPro"/>
</dbReference>
<dbReference type="InterPro" id="IPR008927">
    <property type="entry name" value="6-PGluconate_DH-like_C_sf"/>
</dbReference>
<dbReference type="PANTHER" id="PTHR21363">
    <property type="entry name" value="PREPHENATE DEHYDROGENASE"/>
    <property type="match status" value="1"/>
</dbReference>
<protein>
    <submittedName>
        <fullName evidence="4">Prephenate dehydrogenase</fullName>
    </submittedName>
</protein>
<reference evidence="4" key="1">
    <citation type="submission" date="2016-12" db="EMBL/GenBank/DDBJ databases">
        <authorList>
            <person name="Song W.-J."/>
            <person name="Kurnit D.M."/>
        </authorList>
    </citation>
    <scope>NUCLEOTIDE SEQUENCE [LARGE SCALE GENOMIC DNA]</scope>
    <source>
        <strain evidence="4">DSM 30827</strain>
    </source>
</reference>
<comment type="similarity">
    <text evidence="1">Belongs to the prephenate/arogenate dehydrogenase family.</text>
</comment>
<evidence type="ECO:0000256" key="1">
    <source>
        <dbReference type="ARBA" id="ARBA00007964"/>
    </source>
</evidence>
<dbReference type="OrthoDB" id="9802008at2"/>